<dbReference type="OrthoDB" id="9803035at2"/>
<keyword evidence="2" id="KW-0444">Lipid biosynthesis</keyword>
<comment type="pathway">
    <text evidence="1">Lipid metabolism.</text>
</comment>
<dbReference type="PANTHER" id="PTHR10434:SF64">
    <property type="entry name" value="1-ACYL-SN-GLYCEROL-3-PHOSPHATE ACYLTRANSFERASE-RELATED"/>
    <property type="match status" value="1"/>
</dbReference>
<evidence type="ECO:0000256" key="5">
    <source>
        <dbReference type="ARBA" id="ARBA00023315"/>
    </source>
</evidence>
<comment type="caution">
    <text evidence="7">The sequence shown here is derived from an EMBL/GenBank/DDBJ whole genome shotgun (WGS) entry which is preliminary data.</text>
</comment>
<evidence type="ECO:0000259" key="6">
    <source>
        <dbReference type="SMART" id="SM00563"/>
    </source>
</evidence>
<reference evidence="7 8" key="1">
    <citation type="submission" date="2010-03" db="EMBL/GenBank/DDBJ databases">
        <authorList>
            <person name="Glass J.I."/>
            <person name="Benders G.A."/>
            <person name="Durkin A.S."/>
            <person name="Farmerie W.G."/>
            <person name="Hlavinka K."/>
            <person name="Hostetler J."/>
            <person name="Jackson J."/>
            <person name="May M.A."/>
            <person name="Miller R.H."/>
            <person name="Paralanov V."/>
            <person name="Radune D."/>
            <person name="Szczypinski B."/>
            <person name="Brown D.R."/>
        </authorList>
    </citation>
    <scope>NUCLEOTIDE SEQUENCE [LARGE SCALE GENOMIC DNA]</scope>
    <source>
        <strain evidence="7 8">A21JP2</strain>
    </source>
</reference>
<dbReference type="GO" id="GO:0003841">
    <property type="term" value="F:1-acylglycerol-3-phosphate O-acyltransferase activity"/>
    <property type="evidence" value="ECO:0007669"/>
    <property type="project" value="TreeGrafter"/>
</dbReference>
<evidence type="ECO:0000256" key="4">
    <source>
        <dbReference type="ARBA" id="ARBA00023098"/>
    </source>
</evidence>
<keyword evidence="5 7" id="KW-0012">Acyltransferase</keyword>
<evidence type="ECO:0000256" key="1">
    <source>
        <dbReference type="ARBA" id="ARBA00005189"/>
    </source>
</evidence>
<dbReference type="Pfam" id="PF01553">
    <property type="entry name" value="Acyltransferase"/>
    <property type="match status" value="1"/>
</dbReference>
<name>D4XV65_9BACT</name>
<dbReference type="SMART" id="SM00563">
    <property type="entry name" value="PlsC"/>
    <property type="match status" value="1"/>
</dbReference>
<evidence type="ECO:0000313" key="8">
    <source>
        <dbReference type="Proteomes" id="UP000004757"/>
    </source>
</evidence>
<accession>D4XV65</accession>
<keyword evidence="3 7" id="KW-0808">Transferase</keyword>
<dbReference type="EMBL" id="ADNC01000004">
    <property type="protein sequence ID" value="EFF41752.1"/>
    <property type="molecule type" value="Genomic_DNA"/>
</dbReference>
<keyword evidence="8" id="KW-1185">Reference proteome</keyword>
<evidence type="ECO:0000313" key="7">
    <source>
        <dbReference type="EMBL" id="EFF41752.1"/>
    </source>
</evidence>
<feature type="domain" description="Phospholipid/glycerol acyltransferase" evidence="6">
    <location>
        <begin position="73"/>
        <end position="198"/>
    </location>
</feature>
<evidence type="ECO:0000256" key="3">
    <source>
        <dbReference type="ARBA" id="ARBA00022679"/>
    </source>
</evidence>
<dbReference type="InterPro" id="IPR002123">
    <property type="entry name" value="Plipid/glycerol_acylTrfase"/>
</dbReference>
<sequence>MNVKIKKVFFSLPWLWRVKKINSSARKYRKTPDLITAEQRCIMITKYAKKYLKLNNIVLNVKGYENIPDKGGVLLVPNHKSNIDPVALIAALEYRGEDTSIPIKIPTFIAKKELLKKRTMRNLLSLMDTYAIDRENFRESMETLYEFGQFVKTNRTFGIVFPEGTRVESAELGEFKGGAFKLAQKEYMSIVPVTISNSLSALDKARKGKLQISITFHKPIKPSTFLAQDTKSIAARVKAIVESEL</sequence>
<dbReference type="AlphaFoldDB" id="D4XV65"/>
<keyword evidence="4" id="KW-0443">Lipid metabolism</keyword>
<dbReference type="GO" id="GO:0006654">
    <property type="term" value="P:phosphatidic acid biosynthetic process"/>
    <property type="evidence" value="ECO:0007669"/>
    <property type="project" value="TreeGrafter"/>
</dbReference>
<evidence type="ECO:0000256" key="2">
    <source>
        <dbReference type="ARBA" id="ARBA00022516"/>
    </source>
</evidence>
<organism evidence="7 8">
    <name type="scientific">Mycoplasmopsis alligatoris A21JP2</name>
    <dbReference type="NCBI Taxonomy" id="747682"/>
    <lineage>
        <taxon>Bacteria</taxon>
        <taxon>Bacillati</taxon>
        <taxon>Mycoplasmatota</taxon>
        <taxon>Mycoplasmoidales</taxon>
        <taxon>Metamycoplasmataceae</taxon>
        <taxon>Mycoplasmopsis</taxon>
    </lineage>
</organism>
<dbReference type="CDD" id="cd07989">
    <property type="entry name" value="LPLAT_AGPAT-like"/>
    <property type="match status" value="1"/>
</dbReference>
<dbReference type="RefSeq" id="WP_005683170.1">
    <property type="nucleotide sequence ID" value="NZ_ADNC01000004.1"/>
</dbReference>
<protein>
    <submittedName>
        <fullName evidence="7">Acyltransferase</fullName>
    </submittedName>
</protein>
<gene>
    <name evidence="7" type="ORF">MALL_0775</name>
</gene>
<proteinExistence type="predicted"/>
<dbReference type="STRING" id="747682.MALL_0775"/>
<dbReference type="PANTHER" id="PTHR10434">
    <property type="entry name" value="1-ACYL-SN-GLYCEROL-3-PHOSPHATE ACYLTRANSFERASE"/>
    <property type="match status" value="1"/>
</dbReference>
<dbReference type="SUPFAM" id="SSF69593">
    <property type="entry name" value="Glycerol-3-phosphate (1)-acyltransferase"/>
    <property type="match status" value="1"/>
</dbReference>
<dbReference type="eggNOG" id="COG0204">
    <property type="taxonomic scope" value="Bacteria"/>
</dbReference>
<dbReference type="Proteomes" id="UP000004757">
    <property type="component" value="Unassembled WGS sequence"/>
</dbReference>